<organism evidence="1">
    <name type="scientific">marine sediment metagenome</name>
    <dbReference type="NCBI Taxonomy" id="412755"/>
    <lineage>
        <taxon>unclassified sequences</taxon>
        <taxon>metagenomes</taxon>
        <taxon>ecological metagenomes</taxon>
    </lineage>
</organism>
<dbReference type="EMBL" id="BARS01016407">
    <property type="protein sequence ID" value="GAF87033.1"/>
    <property type="molecule type" value="Genomic_DNA"/>
</dbReference>
<dbReference type="InterPro" id="IPR012334">
    <property type="entry name" value="Pectin_lyas_fold"/>
</dbReference>
<feature type="non-terminal residue" evidence="1">
    <location>
        <position position="1"/>
    </location>
</feature>
<reference evidence="1" key="1">
    <citation type="journal article" date="2014" name="Front. Microbiol.">
        <title>High frequency of phylogenetically diverse reductive dehalogenase-homologous genes in deep subseafloor sedimentary metagenomes.</title>
        <authorList>
            <person name="Kawai M."/>
            <person name="Futagami T."/>
            <person name="Toyoda A."/>
            <person name="Takaki Y."/>
            <person name="Nishi S."/>
            <person name="Hori S."/>
            <person name="Arai W."/>
            <person name="Tsubouchi T."/>
            <person name="Morono Y."/>
            <person name="Uchiyama I."/>
            <person name="Ito T."/>
            <person name="Fujiyama A."/>
            <person name="Inagaki F."/>
            <person name="Takami H."/>
        </authorList>
    </citation>
    <scope>NUCLEOTIDE SEQUENCE</scope>
    <source>
        <strain evidence="1">Expedition CK06-06</strain>
    </source>
</reference>
<evidence type="ECO:0008006" key="2">
    <source>
        <dbReference type="Google" id="ProtNLM"/>
    </source>
</evidence>
<dbReference type="AlphaFoldDB" id="X0T0R8"/>
<dbReference type="NCBIfam" id="NF041518">
    <property type="entry name" value="choice_anch_Q"/>
    <property type="match status" value="1"/>
</dbReference>
<sequence>GGVVIEGAKGTMNNCTFYGNVANDGGGAFLKGTSSFVLQNCTFIGNRAAKGMGGGIHGYIKNTYSLVNCRFVGNSARHNGGGVFNSGESKATLANCVFIGNSSIHGAGGMSNLPDKKGPSYARLTNCTFMANSSGVTTGGFFSRGENSSTLSNCILWSNTDRDSSLESAQVYCEGAVINNCCIQGWTGKLGGTGNFGDAPLFIDFDGPDNTIGTEDDNLRLKPGSPCINAGDNAALPTDKLDFDSDVDPNEPIPFDIDGKPRILNGIVDIGAYESG</sequence>
<accession>X0T0R8</accession>
<dbReference type="InterPro" id="IPR011050">
    <property type="entry name" value="Pectin_lyase_fold/virulence"/>
</dbReference>
<protein>
    <recommendedName>
        <fullName evidence="2">Right handed beta helix domain-containing protein</fullName>
    </recommendedName>
</protein>
<dbReference type="InterPro" id="IPR059226">
    <property type="entry name" value="Choice_anch_Q_dom"/>
</dbReference>
<gene>
    <name evidence="1" type="ORF">S01H1_27006</name>
</gene>
<evidence type="ECO:0000313" key="1">
    <source>
        <dbReference type="EMBL" id="GAF87033.1"/>
    </source>
</evidence>
<name>X0T0R8_9ZZZZ</name>
<proteinExistence type="predicted"/>
<comment type="caution">
    <text evidence="1">The sequence shown here is derived from an EMBL/GenBank/DDBJ whole genome shotgun (WGS) entry which is preliminary data.</text>
</comment>
<dbReference type="Gene3D" id="2.160.20.10">
    <property type="entry name" value="Single-stranded right-handed beta-helix, Pectin lyase-like"/>
    <property type="match status" value="1"/>
</dbReference>
<dbReference type="SUPFAM" id="SSF51126">
    <property type="entry name" value="Pectin lyase-like"/>
    <property type="match status" value="1"/>
</dbReference>